<evidence type="ECO:0000256" key="7">
    <source>
        <dbReference type="ARBA" id="ARBA00022840"/>
    </source>
</evidence>
<dbReference type="Pfam" id="PF01467">
    <property type="entry name" value="CTP_transf_like"/>
    <property type="match status" value="1"/>
</dbReference>
<dbReference type="Gene3D" id="3.40.50.620">
    <property type="entry name" value="HUPs"/>
    <property type="match status" value="1"/>
</dbReference>
<dbReference type="Proteomes" id="UP001057481">
    <property type="component" value="Unassembled WGS sequence"/>
</dbReference>
<comment type="function">
    <text evidence="1 10">Catalyzes the reversible adenylation of nicotinate mononucleotide (NaMN) to nicotinic acid adenine dinucleotide (NaAD).</text>
</comment>
<dbReference type="InterPro" id="IPR005248">
    <property type="entry name" value="NadD/NMNAT"/>
</dbReference>
<keyword evidence="8 10" id="KW-0520">NAD</keyword>
<dbReference type="NCBIfam" id="TIGR00482">
    <property type="entry name" value="nicotinate (nicotinamide) nucleotide adenylyltransferase"/>
    <property type="match status" value="1"/>
</dbReference>
<organism evidence="12 13">
    <name type="scientific">Periweissella beninensis</name>
    <dbReference type="NCBI Taxonomy" id="504936"/>
    <lineage>
        <taxon>Bacteria</taxon>
        <taxon>Bacillati</taxon>
        <taxon>Bacillota</taxon>
        <taxon>Bacilli</taxon>
        <taxon>Lactobacillales</taxon>
        <taxon>Lactobacillaceae</taxon>
        <taxon>Periweissella</taxon>
    </lineage>
</organism>
<dbReference type="SUPFAM" id="SSF52374">
    <property type="entry name" value="Nucleotidylyl transferase"/>
    <property type="match status" value="1"/>
</dbReference>
<dbReference type="NCBIfam" id="NF000841">
    <property type="entry name" value="PRK00071.1-4"/>
    <property type="match status" value="1"/>
</dbReference>
<evidence type="ECO:0000256" key="9">
    <source>
        <dbReference type="ARBA" id="ARBA00048721"/>
    </source>
</evidence>
<proteinExistence type="inferred from homology"/>
<keyword evidence="13" id="KW-1185">Reference proteome</keyword>
<dbReference type="PANTHER" id="PTHR39321:SF3">
    <property type="entry name" value="PHOSPHOPANTETHEINE ADENYLYLTRANSFERASE"/>
    <property type="match status" value="1"/>
</dbReference>
<keyword evidence="3 10" id="KW-0662">Pyridine nucleotide biosynthesis</keyword>
<name>A0ABT0VIG3_9LACO</name>
<evidence type="ECO:0000313" key="13">
    <source>
        <dbReference type="Proteomes" id="UP001057481"/>
    </source>
</evidence>
<dbReference type="NCBIfam" id="TIGR00125">
    <property type="entry name" value="cyt_tran_rel"/>
    <property type="match status" value="1"/>
</dbReference>
<dbReference type="InterPro" id="IPR004821">
    <property type="entry name" value="Cyt_trans-like"/>
</dbReference>
<keyword evidence="5 10" id="KW-0548">Nucleotidyltransferase</keyword>
<accession>A0ABT0VIG3</accession>
<comment type="similarity">
    <text evidence="10">Belongs to the NadD family.</text>
</comment>
<evidence type="ECO:0000256" key="6">
    <source>
        <dbReference type="ARBA" id="ARBA00022741"/>
    </source>
</evidence>
<evidence type="ECO:0000256" key="1">
    <source>
        <dbReference type="ARBA" id="ARBA00002324"/>
    </source>
</evidence>
<evidence type="ECO:0000256" key="4">
    <source>
        <dbReference type="ARBA" id="ARBA00022679"/>
    </source>
</evidence>
<evidence type="ECO:0000256" key="5">
    <source>
        <dbReference type="ARBA" id="ARBA00022695"/>
    </source>
</evidence>
<dbReference type="EC" id="2.7.7.18" evidence="10"/>
<protein>
    <recommendedName>
        <fullName evidence="10">Probable nicotinate-nucleotide adenylyltransferase</fullName>
        <ecNumber evidence="10">2.7.7.18</ecNumber>
    </recommendedName>
    <alternativeName>
        <fullName evidence="10">Deamido-NAD(+) diphosphorylase</fullName>
    </alternativeName>
    <alternativeName>
        <fullName evidence="10">Deamido-NAD(+) pyrophosphorylase</fullName>
    </alternativeName>
    <alternativeName>
        <fullName evidence="10">Nicotinate mononucleotide adenylyltransferase</fullName>
        <shortName evidence="10">NaMN adenylyltransferase</shortName>
    </alternativeName>
</protein>
<evidence type="ECO:0000256" key="8">
    <source>
        <dbReference type="ARBA" id="ARBA00023027"/>
    </source>
</evidence>
<dbReference type="RefSeq" id="WP_205143441.1">
    <property type="nucleotide sequence ID" value="NZ_JAFBDN010000006.1"/>
</dbReference>
<keyword evidence="6 10" id="KW-0547">Nucleotide-binding</keyword>
<evidence type="ECO:0000256" key="10">
    <source>
        <dbReference type="HAMAP-Rule" id="MF_00244"/>
    </source>
</evidence>
<evidence type="ECO:0000313" key="12">
    <source>
        <dbReference type="EMBL" id="MCM2437420.1"/>
    </source>
</evidence>
<sequence length="208" mass="23798">MEKVQVLTATTRDLEATNIKRIGIMGGTFNPIHNGHLIIAEQVASQLALDQVLFLPNNIPPHVDKKKAIEGNVRAEMVNLAIEDNSHFKLETIELAKGGVSYSYNTVLALKKKYPATSFYFIIGADEVEYLPKWYQIDELIKEVIFVAVRRHGYQGKTKYQVIWVDAPLIEISSTDIRKRIEQHTSIKYLVPQKVANFIEDRRLYQND</sequence>
<dbReference type="InterPro" id="IPR014729">
    <property type="entry name" value="Rossmann-like_a/b/a_fold"/>
</dbReference>
<keyword evidence="7 10" id="KW-0067">ATP-binding</keyword>
<dbReference type="GO" id="GO:0004515">
    <property type="term" value="F:nicotinate-nucleotide adenylyltransferase activity"/>
    <property type="evidence" value="ECO:0007669"/>
    <property type="project" value="UniProtKB-EC"/>
</dbReference>
<evidence type="ECO:0000259" key="11">
    <source>
        <dbReference type="Pfam" id="PF01467"/>
    </source>
</evidence>
<comment type="caution">
    <text evidence="12">The sequence shown here is derived from an EMBL/GenBank/DDBJ whole genome shotgun (WGS) entry which is preliminary data.</text>
</comment>
<dbReference type="PANTHER" id="PTHR39321">
    <property type="entry name" value="NICOTINATE-NUCLEOTIDE ADENYLYLTRANSFERASE-RELATED"/>
    <property type="match status" value="1"/>
</dbReference>
<evidence type="ECO:0000256" key="3">
    <source>
        <dbReference type="ARBA" id="ARBA00022642"/>
    </source>
</evidence>
<gene>
    <name evidence="10" type="primary">nadD</name>
    <name evidence="12" type="ORF">KAK10_05805</name>
</gene>
<comment type="catalytic activity">
    <reaction evidence="9 10">
        <text>nicotinate beta-D-ribonucleotide + ATP + H(+) = deamido-NAD(+) + diphosphate</text>
        <dbReference type="Rhea" id="RHEA:22860"/>
        <dbReference type="ChEBI" id="CHEBI:15378"/>
        <dbReference type="ChEBI" id="CHEBI:30616"/>
        <dbReference type="ChEBI" id="CHEBI:33019"/>
        <dbReference type="ChEBI" id="CHEBI:57502"/>
        <dbReference type="ChEBI" id="CHEBI:58437"/>
        <dbReference type="EC" id="2.7.7.18"/>
    </reaction>
</comment>
<keyword evidence="4 10" id="KW-0808">Transferase</keyword>
<comment type="pathway">
    <text evidence="2 10">Cofactor biosynthesis; NAD(+) biosynthesis; deamido-NAD(+) from nicotinate D-ribonucleotide: step 1/1.</text>
</comment>
<reference evidence="12" key="1">
    <citation type="submission" date="2021-04" db="EMBL/GenBank/DDBJ databases">
        <title>Taxonomic assessment of Weissella genus.</title>
        <authorList>
            <person name="Fanelli F."/>
            <person name="Chieffi D."/>
            <person name="Dell'Aquila A."/>
            <person name="Gyu-Sung C."/>
            <person name="Franz C.M.A.P."/>
            <person name="Fusco V."/>
        </authorList>
    </citation>
    <scope>NUCLEOTIDE SEQUENCE</scope>
    <source>
        <strain evidence="12">LMG 25373</strain>
    </source>
</reference>
<feature type="domain" description="Cytidyltransferase-like" evidence="11">
    <location>
        <begin position="24"/>
        <end position="180"/>
    </location>
</feature>
<dbReference type="CDD" id="cd02165">
    <property type="entry name" value="NMNAT"/>
    <property type="match status" value="1"/>
</dbReference>
<evidence type="ECO:0000256" key="2">
    <source>
        <dbReference type="ARBA" id="ARBA00005019"/>
    </source>
</evidence>
<dbReference type="EMBL" id="JAGMVS010000063">
    <property type="protein sequence ID" value="MCM2437420.1"/>
    <property type="molecule type" value="Genomic_DNA"/>
</dbReference>
<dbReference type="NCBIfam" id="NF000840">
    <property type="entry name" value="PRK00071.1-3"/>
    <property type="match status" value="1"/>
</dbReference>
<dbReference type="HAMAP" id="MF_00244">
    <property type="entry name" value="NaMN_adenylyltr"/>
    <property type="match status" value="1"/>
</dbReference>